<feature type="region of interest" description="Disordered" evidence="1">
    <location>
        <begin position="261"/>
        <end position="285"/>
    </location>
</feature>
<dbReference type="InterPro" id="IPR033194">
    <property type="entry name" value="MFAP1"/>
</dbReference>
<protein>
    <recommendedName>
        <fullName evidence="2">Micro-fibrillar-associated protein 1 C-terminal domain-containing protein</fullName>
    </recommendedName>
</protein>
<dbReference type="InterPro" id="IPR009730">
    <property type="entry name" value="MFAP1_C"/>
</dbReference>
<name>A0A8H7UAS7_9FUNG</name>
<feature type="compositionally biased region" description="Basic and acidic residues" evidence="1">
    <location>
        <begin position="132"/>
        <end position="146"/>
    </location>
</feature>
<accession>A0A8H7UAS7</accession>
<dbReference type="AlphaFoldDB" id="A0A8H7UAS7"/>
<evidence type="ECO:0000259" key="2">
    <source>
        <dbReference type="Pfam" id="PF06991"/>
    </source>
</evidence>
<feature type="region of interest" description="Disordered" evidence="1">
    <location>
        <begin position="74"/>
        <end position="167"/>
    </location>
</feature>
<organism evidence="3 4">
    <name type="scientific">Umbelopsis vinacea</name>
    <dbReference type="NCBI Taxonomy" id="44442"/>
    <lineage>
        <taxon>Eukaryota</taxon>
        <taxon>Fungi</taxon>
        <taxon>Fungi incertae sedis</taxon>
        <taxon>Mucoromycota</taxon>
        <taxon>Mucoromycotina</taxon>
        <taxon>Umbelopsidomycetes</taxon>
        <taxon>Umbelopsidales</taxon>
        <taxon>Umbelopsidaceae</taxon>
        <taxon>Umbelopsis</taxon>
    </lineage>
</organism>
<evidence type="ECO:0000256" key="1">
    <source>
        <dbReference type="SAM" id="MobiDB-lite"/>
    </source>
</evidence>
<feature type="region of interest" description="Disordered" evidence="1">
    <location>
        <begin position="308"/>
        <end position="348"/>
    </location>
</feature>
<keyword evidence="4" id="KW-1185">Reference proteome</keyword>
<reference evidence="3" key="1">
    <citation type="submission" date="2020-12" db="EMBL/GenBank/DDBJ databases">
        <title>Metabolic potential, ecology and presence of endohyphal bacteria is reflected in genomic diversity of Mucoromycotina.</title>
        <authorList>
            <person name="Muszewska A."/>
            <person name="Okrasinska A."/>
            <person name="Steczkiewicz K."/>
            <person name="Drgas O."/>
            <person name="Orlowska M."/>
            <person name="Perlinska-Lenart U."/>
            <person name="Aleksandrzak-Piekarczyk T."/>
            <person name="Szatraj K."/>
            <person name="Zielenkiewicz U."/>
            <person name="Pilsyk S."/>
            <person name="Malc E."/>
            <person name="Mieczkowski P."/>
            <person name="Kruszewska J.S."/>
            <person name="Biernat P."/>
            <person name="Pawlowska J."/>
        </authorList>
    </citation>
    <scope>NUCLEOTIDE SEQUENCE</scope>
    <source>
        <strain evidence="3">WA0000051536</strain>
    </source>
</reference>
<sequence length="447" mass="52858">MSAPRSNPRLPAPVKRYRAGQAPTNVQESSDEEEDDEEQQQQQETTSISRRDHASQAIQFAQKEVITGVEQVAISEQDAASDRRLRRLKEAQAARVDESGRRRRRFEEDEPAQEESEDEDEIAAQRQRMKQKALEQRKAQEAEASRLQEAMPIEEEDEEEEEEVGHRREHHIPHFFFLGHTIDTLHYDQGSTEYETDSSEEYVAPKLIKPVFIPKDRRATVMEKERIAEAEEAAEQQRLERLEQRKLESHQLLADQLKKDIMGEEIDPDSAAGPPDVDDTDGVDEEAEFEAWKIRELLRIKRDKEERIARDREREEIERRREMPEEERLKEDLERARESRKKDRSKHQFMQKYYHKGAFYQDKDDEIFKRDYEVATESEINKKEMLPEVMQVKKFGMAGQTKYKHLAAEDTTDKTSAWMQKSDVNRRAMKRMGGMKDEYDHQNKRRR</sequence>
<dbReference type="Proteomes" id="UP000612746">
    <property type="component" value="Unassembled WGS sequence"/>
</dbReference>
<evidence type="ECO:0000313" key="4">
    <source>
        <dbReference type="Proteomes" id="UP000612746"/>
    </source>
</evidence>
<feature type="compositionally biased region" description="Acidic residues" evidence="1">
    <location>
        <begin position="276"/>
        <end position="285"/>
    </location>
</feature>
<feature type="compositionally biased region" description="Acidic residues" evidence="1">
    <location>
        <begin position="29"/>
        <end position="39"/>
    </location>
</feature>
<feature type="compositionally biased region" description="Basic and acidic residues" evidence="1">
    <location>
        <begin position="80"/>
        <end position="100"/>
    </location>
</feature>
<dbReference type="Pfam" id="PF06991">
    <property type="entry name" value="MFAP1"/>
    <property type="match status" value="1"/>
</dbReference>
<feature type="region of interest" description="Disordered" evidence="1">
    <location>
        <begin position="1"/>
        <end position="56"/>
    </location>
</feature>
<evidence type="ECO:0000313" key="3">
    <source>
        <dbReference type="EMBL" id="KAG2176015.1"/>
    </source>
</evidence>
<dbReference type="EMBL" id="JAEPRA010000014">
    <property type="protein sequence ID" value="KAG2176015.1"/>
    <property type="molecule type" value="Genomic_DNA"/>
</dbReference>
<feature type="domain" description="Micro-fibrillar-associated protein 1 C-terminal" evidence="2">
    <location>
        <begin position="198"/>
        <end position="411"/>
    </location>
</feature>
<dbReference type="OrthoDB" id="1111734at2759"/>
<feature type="compositionally biased region" description="Acidic residues" evidence="1">
    <location>
        <begin position="152"/>
        <end position="163"/>
    </location>
</feature>
<feature type="compositionally biased region" description="Basic and acidic residues" evidence="1">
    <location>
        <begin position="308"/>
        <end position="341"/>
    </location>
</feature>
<comment type="caution">
    <text evidence="3">The sequence shown here is derived from an EMBL/GenBank/DDBJ whole genome shotgun (WGS) entry which is preliminary data.</text>
</comment>
<feature type="compositionally biased region" description="Acidic residues" evidence="1">
    <location>
        <begin position="108"/>
        <end position="122"/>
    </location>
</feature>
<dbReference type="PANTHER" id="PTHR15327">
    <property type="entry name" value="MICROFIBRIL-ASSOCIATED PROTEIN"/>
    <property type="match status" value="1"/>
</dbReference>
<gene>
    <name evidence="3" type="ORF">INT44_000494</name>
</gene>
<proteinExistence type="predicted"/>